<comment type="caution">
    <text evidence="6">The sequence shown here is derived from an EMBL/GenBank/DDBJ whole genome shotgun (WGS) entry which is preliminary data.</text>
</comment>
<evidence type="ECO:0000259" key="5">
    <source>
        <dbReference type="SMART" id="SM00839"/>
    </source>
</evidence>
<dbReference type="PANTHER" id="PTHR11606:SF13">
    <property type="entry name" value="GLUTAMATE DEHYDROGENASE 1, MITOCHONDRIAL"/>
    <property type="match status" value="1"/>
</dbReference>
<dbReference type="Pfam" id="PF02812">
    <property type="entry name" value="ELFV_dehydrog_N"/>
    <property type="match status" value="1"/>
</dbReference>
<dbReference type="Gene3D" id="3.40.50.720">
    <property type="entry name" value="NAD(P)-binding Rossmann-like Domain"/>
    <property type="match status" value="1"/>
</dbReference>
<evidence type="ECO:0000256" key="4">
    <source>
        <dbReference type="SAM" id="MobiDB-lite"/>
    </source>
</evidence>
<dbReference type="PROSITE" id="PS00074">
    <property type="entry name" value="GLFV_DEHYDROGENASE"/>
    <property type="match status" value="1"/>
</dbReference>
<keyword evidence="2 3" id="KW-0560">Oxidoreductase</keyword>
<dbReference type="Pfam" id="PF00208">
    <property type="entry name" value="ELFV_dehydrog"/>
    <property type="match status" value="1"/>
</dbReference>
<accession>A0ABN0SR03</accession>
<dbReference type="SUPFAM" id="SSF51735">
    <property type="entry name" value="NAD(P)-binding Rossmann-fold domains"/>
    <property type="match status" value="1"/>
</dbReference>
<protein>
    <recommendedName>
        <fullName evidence="3">Glutamate dehydrogenase</fullName>
    </recommendedName>
</protein>
<reference evidence="6 7" key="1">
    <citation type="submission" date="2024-01" db="EMBL/GenBank/DDBJ databases">
        <title>Characterization of antibiotic resistant novel bacterial strains and their environmental applications.</title>
        <authorList>
            <person name="Manzoor S."/>
            <person name="Abbas S."/>
            <person name="Arshad M."/>
            <person name="Ahmed I."/>
        </authorList>
    </citation>
    <scope>NUCLEOTIDE SEQUENCE [LARGE SCALE GENOMIC DNA]</scope>
    <source>
        <strain evidence="6 7">NCCP-602</strain>
    </source>
</reference>
<dbReference type="RefSeq" id="WP_339393542.1">
    <property type="nucleotide sequence ID" value="NZ_BAAAAF010000013.1"/>
</dbReference>
<dbReference type="PIRSF" id="PIRSF000185">
    <property type="entry name" value="Glu_DH"/>
    <property type="match status" value="1"/>
</dbReference>
<dbReference type="EMBL" id="BAAAAF010000013">
    <property type="protein sequence ID" value="GAA0036830.1"/>
    <property type="molecule type" value="Genomic_DNA"/>
</dbReference>
<dbReference type="Proteomes" id="UP001498238">
    <property type="component" value="Unassembled WGS sequence"/>
</dbReference>
<evidence type="ECO:0000256" key="2">
    <source>
        <dbReference type="ARBA" id="ARBA00023002"/>
    </source>
</evidence>
<dbReference type="InterPro" id="IPR036291">
    <property type="entry name" value="NAD(P)-bd_dom_sf"/>
</dbReference>
<name>A0ABN0SR03_9MICO</name>
<evidence type="ECO:0000256" key="1">
    <source>
        <dbReference type="ARBA" id="ARBA00006382"/>
    </source>
</evidence>
<dbReference type="InterPro" id="IPR046346">
    <property type="entry name" value="Aminoacid_DH-like_N_sf"/>
</dbReference>
<proteinExistence type="inferred from homology"/>
<gene>
    <name evidence="6" type="ORF">NCCP602_27910</name>
</gene>
<evidence type="ECO:0000313" key="7">
    <source>
        <dbReference type="Proteomes" id="UP001498238"/>
    </source>
</evidence>
<comment type="similarity">
    <text evidence="1 3">Belongs to the Glu/Leu/Phe/Val dehydrogenases family.</text>
</comment>
<dbReference type="Gene3D" id="3.40.50.10860">
    <property type="entry name" value="Leucine Dehydrogenase, chain A, domain 1"/>
    <property type="match status" value="1"/>
</dbReference>
<dbReference type="InterPro" id="IPR033524">
    <property type="entry name" value="Glu/Leu/Phe/Val_DH_AS"/>
</dbReference>
<dbReference type="InterPro" id="IPR014362">
    <property type="entry name" value="Glu_DH"/>
</dbReference>
<dbReference type="PANTHER" id="PTHR11606">
    <property type="entry name" value="GLUTAMATE DEHYDROGENASE"/>
    <property type="match status" value="1"/>
</dbReference>
<sequence>MFMDITWQDPVTGTRGFVVVDTLVRGAASGGLRMRQGCTLEEVRGLAEGMTRKEAIHLVPGRKYVPVGGAKGGIDFDPRAEGALDVLERFLVDLNPIMRTYWALGEDLGVRQDDIDEILARRGLGSGISAVEKLMDDPEEAGRRSIAAFDTIIAGMPQDELVGGLGVATSAIAALTADGRSPEGTTAVIQGFGSMGGASARFLAEAGVRIVGIADADGFVTNPAGLDVEALLATRDPFGGVSRDALRPEDRVTDRDEWLAADCDILIPAAVSYAITPDNCERIRASYIVEAANMPVLPEAETMLAERGVVIVPDFLANSATNAWWWGVAFGDIDGSWEQSRAIIEDTLTALTTEVLTAAKDAGISPRRAAQARVDANLEALSGREPSAATTASVGTTASAGSSASAGEE</sequence>
<feature type="domain" description="Glutamate/phenylalanine/leucine/valine/L-tryptophan dehydrogenase C-terminal" evidence="5">
    <location>
        <begin position="155"/>
        <end position="383"/>
    </location>
</feature>
<keyword evidence="7" id="KW-1185">Reference proteome</keyword>
<dbReference type="InterPro" id="IPR006097">
    <property type="entry name" value="Glu/Leu/Phe/Val/Trp_DH_dimer"/>
</dbReference>
<feature type="region of interest" description="Disordered" evidence="4">
    <location>
        <begin position="381"/>
        <end position="409"/>
    </location>
</feature>
<evidence type="ECO:0000256" key="3">
    <source>
        <dbReference type="PIRNR" id="PIRNR000185"/>
    </source>
</evidence>
<dbReference type="InterPro" id="IPR006096">
    <property type="entry name" value="Glu/Leu/Phe/Val/Trp_DH_C"/>
</dbReference>
<dbReference type="SMART" id="SM00839">
    <property type="entry name" value="ELFV_dehydrog"/>
    <property type="match status" value="1"/>
</dbReference>
<dbReference type="InterPro" id="IPR033922">
    <property type="entry name" value="NAD_bind_Glu_DH"/>
</dbReference>
<evidence type="ECO:0000313" key="6">
    <source>
        <dbReference type="EMBL" id="GAA0036830.1"/>
    </source>
</evidence>
<dbReference type="SUPFAM" id="SSF53223">
    <property type="entry name" value="Aminoacid dehydrogenase-like, N-terminal domain"/>
    <property type="match status" value="1"/>
</dbReference>
<feature type="compositionally biased region" description="Low complexity" evidence="4">
    <location>
        <begin position="387"/>
        <end position="409"/>
    </location>
</feature>
<dbReference type="CDD" id="cd01076">
    <property type="entry name" value="NAD_bind_1_Glu_DH"/>
    <property type="match status" value="1"/>
</dbReference>
<organism evidence="6 7">
    <name type="scientific">Brevibacterium metallidurans</name>
    <dbReference type="NCBI Taxonomy" id="1482676"/>
    <lineage>
        <taxon>Bacteria</taxon>
        <taxon>Bacillati</taxon>
        <taxon>Actinomycetota</taxon>
        <taxon>Actinomycetes</taxon>
        <taxon>Micrococcales</taxon>
        <taxon>Brevibacteriaceae</taxon>
        <taxon>Brevibacterium</taxon>
    </lineage>
</organism>